<keyword evidence="3" id="KW-1185">Reference proteome</keyword>
<keyword evidence="1" id="KW-0812">Transmembrane</keyword>
<sequence length="58" mass="6949">MEFLKKLWNVLWITVAVFLLVVFLTAARMAFFDTYIQNDLKNNVIYKSIIEENNKNHQ</sequence>
<dbReference type="AlphaFoldDB" id="A0A1H8Q7B8"/>
<gene>
    <name evidence="2" type="ORF">SAMN04490178_102208</name>
</gene>
<reference evidence="2 3" key="1">
    <citation type="submission" date="2016-10" db="EMBL/GenBank/DDBJ databases">
        <authorList>
            <person name="de Groot N.N."/>
        </authorList>
    </citation>
    <scope>NUCLEOTIDE SEQUENCE [LARGE SCALE GENOMIC DNA]</scope>
    <source>
        <strain evidence="2 3">DSM 13305</strain>
    </source>
</reference>
<name>A0A1H8Q7B8_9FIRM</name>
<organism evidence="2 3">
    <name type="scientific">Propionispora vibrioides</name>
    <dbReference type="NCBI Taxonomy" id="112903"/>
    <lineage>
        <taxon>Bacteria</taxon>
        <taxon>Bacillati</taxon>
        <taxon>Bacillota</taxon>
        <taxon>Negativicutes</taxon>
        <taxon>Selenomonadales</taxon>
        <taxon>Sporomusaceae</taxon>
        <taxon>Propionispora</taxon>
    </lineage>
</organism>
<evidence type="ECO:0000313" key="2">
    <source>
        <dbReference type="EMBL" id="SEO49946.1"/>
    </source>
</evidence>
<keyword evidence="1" id="KW-0472">Membrane</keyword>
<dbReference type="RefSeq" id="WP_177173441.1">
    <property type="nucleotide sequence ID" value="NZ_FODY01000002.1"/>
</dbReference>
<feature type="transmembrane region" description="Helical" evidence="1">
    <location>
        <begin position="7"/>
        <end position="31"/>
    </location>
</feature>
<accession>A0A1H8Q7B8</accession>
<proteinExistence type="predicted"/>
<protein>
    <submittedName>
        <fullName evidence="2">Uncharacterized protein</fullName>
    </submittedName>
</protein>
<evidence type="ECO:0000313" key="3">
    <source>
        <dbReference type="Proteomes" id="UP000198847"/>
    </source>
</evidence>
<dbReference type="EMBL" id="FODY01000002">
    <property type="protein sequence ID" value="SEO49946.1"/>
    <property type="molecule type" value="Genomic_DNA"/>
</dbReference>
<keyword evidence="1" id="KW-1133">Transmembrane helix</keyword>
<evidence type="ECO:0000256" key="1">
    <source>
        <dbReference type="SAM" id="Phobius"/>
    </source>
</evidence>
<dbReference type="Proteomes" id="UP000198847">
    <property type="component" value="Unassembled WGS sequence"/>
</dbReference>